<dbReference type="EMBL" id="JAHRHJ020000001">
    <property type="protein sequence ID" value="KAH9330905.1"/>
    <property type="molecule type" value="Genomic_DNA"/>
</dbReference>
<comment type="caution">
    <text evidence="1">The sequence shown here is derived from an EMBL/GenBank/DDBJ whole genome shotgun (WGS) entry which is preliminary data.</text>
</comment>
<evidence type="ECO:0000313" key="1">
    <source>
        <dbReference type="EMBL" id="KAH9330905.1"/>
    </source>
</evidence>
<proteinExistence type="predicted"/>
<evidence type="ECO:0000313" key="2">
    <source>
        <dbReference type="Proteomes" id="UP000824469"/>
    </source>
</evidence>
<keyword evidence="2" id="KW-1185">Reference proteome</keyword>
<organism evidence="1 2">
    <name type="scientific">Taxus chinensis</name>
    <name type="common">Chinese yew</name>
    <name type="synonym">Taxus wallichiana var. chinensis</name>
    <dbReference type="NCBI Taxonomy" id="29808"/>
    <lineage>
        <taxon>Eukaryota</taxon>
        <taxon>Viridiplantae</taxon>
        <taxon>Streptophyta</taxon>
        <taxon>Embryophyta</taxon>
        <taxon>Tracheophyta</taxon>
        <taxon>Spermatophyta</taxon>
        <taxon>Pinopsida</taxon>
        <taxon>Pinidae</taxon>
        <taxon>Conifers II</taxon>
        <taxon>Cupressales</taxon>
        <taxon>Taxaceae</taxon>
        <taxon>Taxus</taxon>
    </lineage>
</organism>
<reference evidence="1 2" key="1">
    <citation type="journal article" date="2021" name="Nat. Plants">
        <title>The Taxus genome provides insights into paclitaxel biosynthesis.</title>
        <authorList>
            <person name="Xiong X."/>
            <person name="Gou J."/>
            <person name="Liao Q."/>
            <person name="Li Y."/>
            <person name="Zhou Q."/>
            <person name="Bi G."/>
            <person name="Li C."/>
            <person name="Du R."/>
            <person name="Wang X."/>
            <person name="Sun T."/>
            <person name="Guo L."/>
            <person name="Liang H."/>
            <person name="Lu P."/>
            <person name="Wu Y."/>
            <person name="Zhang Z."/>
            <person name="Ro D.K."/>
            <person name="Shang Y."/>
            <person name="Huang S."/>
            <person name="Yan J."/>
        </authorList>
    </citation>
    <scope>NUCLEOTIDE SEQUENCE [LARGE SCALE GENOMIC DNA]</scope>
    <source>
        <strain evidence="1">Ta-2019</strain>
    </source>
</reference>
<accession>A0AA38LQE8</accession>
<feature type="non-terminal residue" evidence="1">
    <location>
        <position position="122"/>
    </location>
</feature>
<dbReference type="AlphaFoldDB" id="A0AA38LQE8"/>
<name>A0AA38LQE8_TAXCH</name>
<protein>
    <submittedName>
        <fullName evidence="1">Uncharacterized protein</fullName>
    </submittedName>
</protein>
<gene>
    <name evidence="1" type="ORF">KI387_003013</name>
</gene>
<dbReference type="Proteomes" id="UP000824469">
    <property type="component" value="Unassembled WGS sequence"/>
</dbReference>
<feature type="non-terminal residue" evidence="1">
    <location>
        <position position="1"/>
    </location>
</feature>
<sequence length="122" mass="13576">SWALKFGITKIPLMVKPIEDVEVGEQVENKADFITAVKREKQQFVDDELGVHVGTFPKENADPVCTAKSAIEKEGKPSQNPIFEEQMDEVKSVFTTVEEGSIIDTFLLSFEGADLIDEAIME</sequence>